<keyword evidence="10 13" id="KW-0408">Iron</keyword>
<accession>A0A411K706</accession>
<evidence type="ECO:0000256" key="11">
    <source>
        <dbReference type="ARBA" id="ARBA00023033"/>
    </source>
</evidence>
<comment type="similarity">
    <text evidence="4 14">Belongs to the cytochrome P450 family.</text>
</comment>
<keyword evidence="9 14" id="KW-0560">Oxidoreductase</keyword>
<dbReference type="SUPFAM" id="SSF48264">
    <property type="entry name" value="Cytochrome P450"/>
    <property type="match status" value="1"/>
</dbReference>
<dbReference type="PRINTS" id="PR00463">
    <property type="entry name" value="EP450I"/>
</dbReference>
<dbReference type="GO" id="GO:0020037">
    <property type="term" value="F:heme binding"/>
    <property type="evidence" value="ECO:0007669"/>
    <property type="project" value="InterPro"/>
</dbReference>
<reference evidence="15" key="1">
    <citation type="journal article" date="2019" name="PLoS Genet.">
        <title>Genomic insights into neonicotinoid sensitivity in the solitary bee Osmia bicornis.</title>
        <authorList>
            <person name="Beadle K."/>
            <person name="Singh K.S."/>
            <person name="Troczka B.J."/>
            <person name="Randall E."/>
            <person name="Zaworra M."/>
            <person name="Zimmer C.T."/>
            <person name="Hayward A."/>
            <person name="Reid R."/>
            <person name="Kor L."/>
            <person name="Kohler M."/>
            <person name="Buer B."/>
            <person name="Nelson D.R."/>
            <person name="Williamson M.S."/>
            <person name="Davies T.G."/>
            <person name="Field L.M."/>
            <person name="Nauen R."/>
            <person name="Bass C."/>
        </authorList>
    </citation>
    <scope>NUCLEOTIDE SEQUENCE</scope>
</reference>
<dbReference type="PROSITE" id="PS00086">
    <property type="entry name" value="CYTOCHROME_P450"/>
    <property type="match status" value="1"/>
</dbReference>
<dbReference type="GO" id="GO:0016705">
    <property type="term" value="F:oxidoreductase activity, acting on paired donors, with incorporation or reduction of molecular oxygen"/>
    <property type="evidence" value="ECO:0007669"/>
    <property type="project" value="InterPro"/>
</dbReference>
<dbReference type="Gene3D" id="1.10.630.10">
    <property type="entry name" value="Cytochrome P450"/>
    <property type="match status" value="1"/>
</dbReference>
<evidence type="ECO:0000256" key="6">
    <source>
        <dbReference type="ARBA" id="ARBA00022723"/>
    </source>
</evidence>
<keyword evidence="6 13" id="KW-0479">Metal-binding</keyword>
<feature type="binding site" description="axial binding residue" evidence="13">
    <location>
        <position position="444"/>
    </location>
    <ligand>
        <name>heme</name>
        <dbReference type="ChEBI" id="CHEBI:30413"/>
    </ligand>
    <ligandPart>
        <name>Fe</name>
        <dbReference type="ChEBI" id="CHEBI:18248"/>
    </ligandPart>
</feature>
<name>A0A411K706_OSMRU</name>
<evidence type="ECO:0000313" key="15">
    <source>
        <dbReference type="EMBL" id="QBC73119.1"/>
    </source>
</evidence>
<keyword evidence="7" id="KW-0256">Endoplasmic reticulum</keyword>
<dbReference type="InterPro" id="IPR017972">
    <property type="entry name" value="Cyt_P450_CS"/>
</dbReference>
<dbReference type="FunFam" id="1.10.630.10:FF:000042">
    <property type="entry name" value="Cytochrome P450"/>
    <property type="match status" value="1"/>
</dbReference>
<keyword evidence="11 14" id="KW-0503">Monooxygenase</keyword>
<gene>
    <name evidence="15" type="primary">CYP6AS123</name>
</gene>
<keyword evidence="12" id="KW-0472">Membrane</keyword>
<dbReference type="GO" id="GO:0005789">
    <property type="term" value="C:endoplasmic reticulum membrane"/>
    <property type="evidence" value="ECO:0007669"/>
    <property type="project" value="UniProtKB-SubCell"/>
</dbReference>
<keyword evidence="8" id="KW-0492">Microsome</keyword>
<evidence type="ECO:0000256" key="12">
    <source>
        <dbReference type="ARBA" id="ARBA00023136"/>
    </source>
</evidence>
<proteinExistence type="evidence at transcript level"/>
<sequence>MIEYFQILCGITIVLLYLYYHHTSNYDFWKKRNIPGPAPTILFGNLKEIAFKKESMSESVKRLYDEFKHEPLFGIFEATTPTLIVNDLDLIKDVLVKDFPIFADRGLPYYKKVEPLAEHLFFLESERWKPLRAKLSPTFTSGKLKEMFPLIIDCAQHLEEYLDKMIEKQEPIECRELAAKFTTDVIGSCVFGIVTNALSDENSEFREMGRRFLAPCFRTTVRTAIRQFFPRLYVLIGNYIQAVGVSEFFINMVSDTMRYRKKNNIHRPDFINTLMELREHPEKLPTVELTDEFLTAQALVLFIAGFETSSTTISHTLYELAQNHEIQDKLQKEIKQHDEKYGKTLTYDQIKGMKYLEKVFKETLRKYPILPMLPREALKNYTFNGTKITIPKGTKVWIPAFPIHRDPNIYPDPDRFDPERFTEEAVANRHPMSFLAFGDGPRICIGARFANYQVKLGIITILRNHKVDVCKETIIPFKQEPQALLLSLQGGITLKITKM</sequence>
<dbReference type="PRINTS" id="PR00385">
    <property type="entry name" value="P450"/>
</dbReference>
<dbReference type="Pfam" id="PF00067">
    <property type="entry name" value="p450"/>
    <property type="match status" value="1"/>
</dbReference>
<evidence type="ECO:0000256" key="5">
    <source>
        <dbReference type="ARBA" id="ARBA00022617"/>
    </source>
</evidence>
<protein>
    <submittedName>
        <fullName evidence="15">Cytochrome P450 mono-oxygenase</fullName>
    </submittedName>
</protein>
<dbReference type="PANTHER" id="PTHR24292:SF54">
    <property type="entry name" value="CYP9F3-RELATED"/>
    <property type="match status" value="1"/>
</dbReference>
<evidence type="ECO:0000256" key="13">
    <source>
        <dbReference type="PIRSR" id="PIRSR602401-1"/>
    </source>
</evidence>
<evidence type="ECO:0000256" key="8">
    <source>
        <dbReference type="ARBA" id="ARBA00022848"/>
    </source>
</evidence>
<dbReference type="InterPro" id="IPR001128">
    <property type="entry name" value="Cyt_P450"/>
</dbReference>
<dbReference type="GO" id="GO:0005506">
    <property type="term" value="F:iron ion binding"/>
    <property type="evidence" value="ECO:0007669"/>
    <property type="project" value="InterPro"/>
</dbReference>
<evidence type="ECO:0000256" key="1">
    <source>
        <dbReference type="ARBA" id="ARBA00001971"/>
    </source>
</evidence>
<keyword evidence="5 13" id="KW-0349">Heme</keyword>
<evidence type="ECO:0000256" key="7">
    <source>
        <dbReference type="ARBA" id="ARBA00022824"/>
    </source>
</evidence>
<evidence type="ECO:0000256" key="4">
    <source>
        <dbReference type="ARBA" id="ARBA00010617"/>
    </source>
</evidence>
<comment type="cofactor">
    <cofactor evidence="1 13">
        <name>heme</name>
        <dbReference type="ChEBI" id="CHEBI:30413"/>
    </cofactor>
</comment>
<dbReference type="AlphaFoldDB" id="A0A411K706"/>
<organism evidence="15">
    <name type="scientific">Osmia rufa</name>
    <name type="common">Red mason bee</name>
    <dbReference type="NCBI Taxonomy" id="1437190"/>
    <lineage>
        <taxon>Eukaryota</taxon>
        <taxon>Metazoa</taxon>
        <taxon>Ecdysozoa</taxon>
        <taxon>Arthropoda</taxon>
        <taxon>Hexapoda</taxon>
        <taxon>Insecta</taxon>
        <taxon>Pterygota</taxon>
        <taxon>Neoptera</taxon>
        <taxon>Endopterygota</taxon>
        <taxon>Hymenoptera</taxon>
        <taxon>Apocrita</taxon>
        <taxon>Aculeata</taxon>
        <taxon>Apoidea</taxon>
        <taxon>Anthophila</taxon>
        <taxon>Megachilidae</taxon>
        <taxon>Megachilinae</taxon>
        <taxon>Osmia</taxon>
    </lineage>
</organism>
<dbReference type="GO" id="GO:0004497">
    <property type="term" value="F:monooxygenase activity"/>
    <property type="evidence" value="ECO:0007669"/>
    <property type="project" value="UniProtKB-KW"/>
</dbReference>
<dbReference type="PANTHER" id="PTHR24292">
    <property type="entry name" value="CYTOCHROME P450"/>
    <property type="match status" value="1"/>
</dbReference>
<evidence type="ECO:0000256" key="9">
    <source>
        <dbReference type="ARBA" id="ARBA00023002"/>
    </source>
</evidence>
<comment type="subcellular location">
    <subcellularLocation>
        <location evidence="3">Endoplasmic reticulum membrane</location>
        <topology evidence="3">Peripheral membrane protein</topology>
    </subcellularLocation>
    <subcellularLocation>
        <location evidence="2">Microsome membrane</location>
        <topology evidence="2">Peripheral membrane protein</topology>
    </subcellularLocation>
</comment>
<evidence type="ECO:0000256" key="14">
    <source>
        <dbReference type="RuleBase" id="RU000461"/>
    </source>
</evidence>
<dbReference type="InterPro" id="IPR050476">
    <property type="entry name" value="Insect_CytP450_Detox"/>
</dbReference>
<evidence type="ECO:0000256" key="10">
    <source>
        <dbReference type="ARBA" id="ARBA00023004"/>
    </source>
</evidence>
<evidence type="ECO:0000256" key="3">
    <source>
        <dbReference type="ARBA" id="ARBA00004406"/>
    </source>
</evidence>
<evidence type="ECO:0000256" key="2">
    <source>
        <dbReference type="ARBA" id="ARBA00004174"/>
    </source>
</evidence>
<dbReference type="InterPro" id="IPR036396">
    <property type="entry name" value="Cyt_P450_sf"/>
</dbReference>
<dbReference type="EMBL" id="MH500644">
    <property type="protein sequence ID" value="QBC73119.1"/>
    <property type="molecule type" value="mRNA"/>
</dbReference>
<dbReference type="CDD" id="cd11056">
    <property type="entry name" value="CYP6-like"/>
    <property type="match status" value="1"/>
</dbReference>
<dbReference type="InterPro" id="IPR002401">
    <property type="entry name" value="Cyt_P450_E_grp-I"/>
</dbReference>